<keyword evidence="5" id="KW-1185">Reference proteome</keyword>
<evidence type="ECO:0000256" key="3">
    <source>
        <dbReference type="SAM" id="MobiDB-lite"/>
    </source>
</evidence>
<evidence type="ECO:0000256" key="1">
    <source>
        <dbReference type="ARBA" id="ARBA00005336"/>
    </source>
</evidence>
<organism evidence="4 5">
    <name type="scientific">Rotaria magnacalcarata</name>
    <dbReference type="NCBI Taxonomy" id="392030"/>
    <lineage>
        <taxon>Eukaryota</taxon>
        <taxon>Metazoa</taxon>
        <taxon>Spiralia</taxon>
        <taxon>Gnathifera</taxon>
        <taxon>Rotifera</taxon>
        <taxon>Eurotatoria</taxon>
        <taxon>Bdelloidea</taxon>
        <taxon>Philodinida</taxon>
        <taxon>Philodinidae</taxon>
        <taxon>Rotaria</taxon>
    </lineage>
</organism>
<dbReference type="GO" id="GO:0009044">
    <property type="term" value="F:xylan 1,4-beta-xylosidase activity"/>
    <property type="evidence" value="ECO:0007669"/>
    <property type="project" value="InterPro"/>
</dbReference>
<dbReference type="AlphaFoldDB" id="A0A821ACG9"/>
<dbReference type="SUPFAM" id="SSF51445">
    <property type="entry name" value="(Trans)glycosidases"/>
    <property type="match status" value="1"/>
</dbReference>
<comment type="caution">
    <text evidence="4">The sequence shown here is derived from an EMBL/GenBank/DDBJ whole genome shotgun (WGS) entry which is preliminary data.</text>
</comment>
<dbReference type="InterPro" id="IPR036962">
    <property type="entry name" value="Glyco_hydro_3_N_sf"/>
</dbReference>
<name>A0A821ACG9_9BILA</name>
<reference evidence="4" key="1">
    <citation type="submission" date="2021-02" db="EMBL/GenBank/DDBJ databases">
        <authorList>
            <person name="Nowell W R."/>
        </authorList>
    </citation>
    <scope>NUCLEOTIDE SEQUENCE</scope>
</reference>
<dbReference type="InterPro" id="IPR044993">
    <property type="entry name" value="BXL"/>
</dbReference>
<accession>A0A821ACG9</accession>
<comment type="similarity">
    <text evidence="1">Belongs to the glycosyl hydrolase 3 family.</text>
</comment>
<dbReference type="PANTHER" id="PTHR42721:SF3">
    <property type="entry name" value="BETA-D-XYLOSIDASE 5-RELATED"/>
    <property type="match status" value="1"/>
</dbReference>
<dbReference type="GO" id="GO:0046556">
    <property type="term" value="F:alpha-L-arabinofuranosidase activity"/>
    <property type="evidence" value="ECO:0007669"/>
    <property type="project" value="TreeGrafter"/>
</dbReference>
<dbReference type="Gene3D" id="3.20.20.300">
    <property type="entry name" value="Glycoside hydrolase, family 3, N-terminal domain"/>
    <property type="match status" value="1"/>
</dbReference>
<evidence type="ECO:0000313" key="5">
    <source>
        <dbReference type="Proteomes" id="UP000663866"/>
    </source>
</evidence>
<dbReference type="InterPro" id="IPR017853">
    <property type="entry name" value="GH"/>
</dbReference>
<dbReference type="GO" id="GO:0045493">
    <property type="term" value="P:xylan catabolic process"/>
    <property type="evidence" value="ECO:0007669"/>
    <property type="project" value="InterPro"/>
</dbReference>
<proteinExistence type="inferred from homology"/>
<protein>
    <submittedName>
        <fullName evidence="4">Uncharacterized protein</fullName>
    </submittedName>
</protein>
<dbReference type="GO" id="GO:0031222">
    <property type="term" value="P:arabinan catabolic process"/>
    <property type="evidence" value="ECO:0007669"/>
    <property type="project" value="TreeGrafter"/>
</dbReference>
<gene>
    <name evidence="4" type="ORF">OVN521_LOCUS44350</name>
</gene>
<dbReference type="Proteomes" id="UP000663866">
    <property type="component" value="Unassembled WGS sequence"/>
</dbReference>
<sequence length="69" mass="8167">MPFYTEHQHFRDPRWGHGQETPGEDPFLTSQYVYTLIDGLQNGDDERYLKTAAVCKHYDAYDLEEWQGV</sequence>
<evidence type="ECO:0000313" key="4">
    <source>
        <dbReference type="EMBL" id="CAF4578787.1"/>
    </source>
</evidence>
<feature type="non-terminal residue" evidence="4">
    <location>
        <position position="69"/>
    </location>
</feature>
<dbReference type="PANTHER" id="PTHR42721">
    <property type="entry name" value="SUGAR HYDROLASE-RELATED"/>
    <property type="match status" value="1"/>
</dbReference>
<feature type="region of interest" description="Disordered" evidence="3">
    <location>
        <begin position="1"/>
        <end position="22"/>
    </location>
</feature>
<evidence type="ECO:0000256" key="2">
    <source>
        <dbReference type="ARBA" id="ARBA00022801"/>
    </source>
</evidence>
<dbReference type="EMBL" id="CAJOBG010067156">
    <property type="protein sequence ID" value="CAF4578787.1"/>
    <property type="molecule type" value="Genomic_DNA"/>
</dbReference>
<feature type="compositionally biased region" description="Basic and acidic residues" evidence="3">
    <location>
        <begin position="1"/>
        <end position="17"/>
    </location>
</feature>
<keyword evidence="2" id="KW-0378">Hydrolase</keyword>